<name>A0ACA9SNW2_9GLOM</name>
<dbReference type="EMBL" id="CAJVQC010139491">
    <property type="protein sequence ID" value="CAG8843707.1"/>
    <property type="molecule type" value="Genomic_DNA"/>
</dbReference>
<feature type="non-terminal residue" evidence="1">
    <location>
        <position position="1"/>
    </location>
</feature>
<dbReference type="Proteomes" id="UP000789920">
    <property type="component" value="Unassembled WGS sequence"/>
</dbReference>
<proteinExistence type="predicted"/>
<keyword evidence="2" id="KW-1185">Reference proteome</keyword>
<accession>A0ACA9SNW2</accession>
<reference evidence="1" key="1">
    <citation type="submission" date="2021-06" db="EMBL/GenBank/DDBJ databases">
        <authorList>
            <person name="Kallberg Y."/>
            <person name="Tangrot J."/>
            <person name="Rosling A."/>
        </authorList>
    </citation>
    <scope>NUCLEOTIDE SEQUENCE</scope>
    <source>
        <strain evidence="1">MA461A</strain>
    </source>
</reference>
<evidence type="ECO:0000313" key="1">
    <source>
        <dbReference type="EMBL" id="CAG8843707.1"/>
    </source>
</evidence>
<evidence type="ECO:0000313" key="2">
    <source>
        <dbReference type="Proteomes" id="UP000789920"/>
    </source>
</evidence>
<organism evidence="1 2">
    <name type="scientific">Racocetra persica</name>
    <dbReference type="NCBI Taxonomy" id="160502"/>
    <lineage>
        <taxon>Eukaryota</taxon>
        <taxon>Fungi</taxon>
        <taxon>Fungi incertae sedis</taxon>
        <taxon>Mucoromycota</taxon>
        <taxon>Glomeromycotina</taxon>
        <taxon>Glomeromycetes</taxon>
        <taxon>Diversisporales</taxon>
        <taxon>Gigasporaceae</taxon>
        <taxon>Racocetra</taxon>
    </lineage>
</organism>
<sequence>TSSDIYNARAQLRQQNLAGRTPIQALVDELQEGNFLYEYKCDNAGSVTHLFFAHNESISLTRQYSTVILMDCTYKTNRFKMPLLNIVGEEEKDYKWALTQFIRIFDGVQKPGVIVTDRELALMNALRLIFPNSKNLLCVWHISKNVLKNCKPQFLKETENKESSEWESFLTKWNEIVQSELESEFDIKWRDF</sequence>
<protein>
    <submittedName>
        <fullName evidence="1">6295_t:CDS:1</fullName>
    </submittedName>
</protein>
<comment type="caution">
    <text evidence="1">The sequence shown here is derived from an EMBL/GenBank/DDBJ whole genome shotgun (WGS) entry which is preliminary data.</text>
</comment>
<feature type="non-terminal residue" evidence="1">
    <location>
        <position position="192"/>
    </location>
</feature>
<gene>
    <name evidence="1" type="ORF">RPERSI_LOCUS32886</name>
</gene>